<dbReference type="PANTHER" id="PTHR20910">
    <property type="entry name" value="AGAP001623-PA"/>
    <property type="match status" value="1"/>
</dbReference>
<protein>
    <submittedName>
        <fullName evidence="2">Uncharacterized protein</fullName>
    </submittedName>
</protein>
<dbReference type="InterPro" id="IPR036423">
    <property type="entry name" value="SOD-like_Cu/Zn_dom_sf"/>
</dbReference>
<gene>
    <name evidence="2" type="ORF">RIMI_LOCUS6759101</name>
</gene>
<feature type="chain" id="PRO_5047475214" evidence="1">
    <location>
        <begin position="17"/>
        <end position="422"/>
    </location>
</feature>
<reference evidence="2" key="1">
    <citation type="submission" date="2023-07" db="EMBL/GenBank/DDBJ databases">
        <authorList>
            <person name="Stuckert A."/>
        </authorList>
    </citation>
    <scope>NUCLEOTIDE SEQUENCE</scope>
</reference>
<feature type="signal peptide" evidence="1">
    <location>
        <begin position="1"/>
        <end position="16"/>
    </location>
</feature>
<dbReference type="InterPro" id="IPR053257">
    <property type="entry name" value="Cu-only_SOD"/>
</dbReference>
<keyword evidence="1" id="KW-0732">Signal</keyword>
<organism evidence="2 3">
    <name type="scientific">Ranitomeya imitator</name>
    <name type="common">mimic poison frog</name>
    <dbReference type="NCBI Taxonomy" id="111125"/>
    <lineage>
        <taxon>Eukaryota</taxon>
        <taxon>Metazoa</taxon>
        <taxon>Chordata</taxon>
        <taxon>Craniata</taxon>
        <taxon>Vertebrata</taxon>
        <taxon>Euteleostomi</taxon>
        <taxon>Amphibia</taxon>
        <taxon>Batrachia</taxon>
        <taxon>Anura</taxon>
        <taxon>Neobatrachia</taxon>
        <taxon>Hyloidea</taxon>
        <taxon>Dendrobatidae</taxon>
        <taxon>Dendrobatinae</taxon>
        <taxon>Ranitomeya</taxon>
    </lineage>
</organism>
<name>A0ABN9LDB2_9NEOB</name>
<keyword evidence="3" id="KW-1185">Reference proteome</keyword>
<accession>A0ABN9LDB2</accession>
<dbReference type="Gene3D" id="2.60.40.200">
    <property type="entry name" value="Superoxide dismutase, copper/zinc binding domain"/>
    <property type="match status" value="1"/>
</dbReference>
<proteinExistence type="predicted"/>
<comment type="caution">
    <text evidence="2">The sequence shown here is derived from an EMBL/GenBank/DDBJ whole genome shotgun (WGS) entry which is preliminary data.</text>
</comment>
<dbReference type="EMBL" id="CAUEEQ010012370">
    <property type="protein sequence ID" value="CAJ0936509.1"/>
    <property type="molecule type" value="Genomic_DNA"/>
</dbReference>
<evidence type="ECO:0000256" key="1">
    <source>
        <dbReference type="SAM" id="SignalP"/>
    </source>
</evidence>
<sequence>MLLLLIAAMMLPGSESQRDLTAQINMMGIAGTISITTDTRIVHTNLTGTCGSVHISIHEFPVVYGASRDPCDEKIIGSSQYNLTMPGAGQMVINRQMRWDGRSLALQSCGLRTCANLLGESQRTWQAKLQSFIIGQATFLQSLADNKILAVLDLAMLEEIPTANASMLFSSSCRIDAAHIFGSVRLGSGQEFIKSRVELSDVTMMPFLLVKYNERWVCAEIRNMTPKVSSAPIGMLGVNGSFTFRQESPFHPTQVSVKLWGLLGRTFHYGIHSLPILPWQIPKQDVCTTASTGNLWNPLDINSQFTSASSGHNSWPMGNLSGRHGTIQGQDKVMDSLVDQNLPMFGNHSILGRSMVLSEMGGKACACGTIQPEAETLRATVVFRKGVMGRVMFQQALNDPYGDLSIYVELSHGSDSASRSGS</sequence>
<dbReference type="Proteomes" id="UP001176940">
    <property type="component" value="Unassembled WGS sequence"/>
</dbReference>
<evidence type="ECO:0000313" key="2">
    <source>
        <dbReference type="EMBL" id="CAJ0936509.1"/>
    </source>
</evidence>
<evidence type="ECO:0000313" key="3">
    <source>
        <dbReference type="Proteomes" id="UP001176940"/>
    </source>
</evidence>
<dbReference type="PANTHER" id="PTHR20910:SF1">
    <property type="entry name" value="SUPEROXIDE DISMUTASE COPPER_ZINC BINDING DOMAIN-CONTAINING PROTEIN"/>
    <property type="match status" value="1"/>
</dbReference>
<dbReference type="SUPFAM" id="SSF49329">
    <property type="entry name" value="Cu,Zn superoxide dismutase-like"/>
    <property type="match status" value="1"/>
</dbReference>